<sequence>MKAIYNIDVPVDSHAPKTSSQTKKVPQGKKPGAKSGLRRKQSSKHTFESKTEASKSKTGQSNKEIQSSLAKDKSPSHPSPSTPVVGEMHKEAQQAASGPTSLGATNEEGAHLRLSSGTNPSFLVDKTKSAGDGLQTAHTDSDARSAFFTPDSSQDEPIIVSDKSEKEEEAESMKTLMPPLIMNLKTLHCLPIGLKELPSNFTELYGDIKELKKHVQDMEIELPGDLKEIPTKLETFTFTISSLTSQKKLKTLNSLPSLLNKVTDILNRFVTVMENASGATSKNVPSAGQATASPVEGEKNTNPATKDAETTKLHNELVDILGIDVVTQYYNKKLLYDKYCDKMLKRRKSSKIINCDVLTQKGPITLQVYREDRTLEVISNVKVSDLYLSEWKEVVQAYPGRKEKGWKTIYGLIKTRMEYLNQTEKELKIDFNKPLKEQDPLNELNDLANKKMKRTGDSKDHSRSTKKHKLSVQHEEEIVKYLHFSLGIGSKTEEGLCKELQFSLVDNSKLNVVYLLNRSLKRCVSLLEGLEGGEKIALCQKE</sequence>
<protein>
    <submittedName>
        <fullName evidence="2">Uncharacterized protein</fullName>
    </submittedName>
</protein>
<keyword evidence="3" id="KW-1185">Reference proteome</keyword>
<organism evidence="2 3">
    <name type="scientific">Tanacetum coccineum</name>
    <dbReference type="NCBI Taxonomy" id="301880"/>
    <lineage>
        <taxon>Eukaryota</taxon>
        <taxon>Viridiplantae</taxon>
        <taxon>Streptophyta</taxon>
        <taxon>Embryophyta</taxon>
        <taxon>Tracheophyta</taxon>
        <taxon>Spermatophyta</taxon>
        <taxon>Magnoliopsida</taxon>
        <taxon>eudicotyledons</taxon>
        <taxon>Gunneridae</taxon>
        <taxon>Pentapetalae</taxon>
        <taxon>asterids</taxon>
        <taxon>campanulids</taxon>
        <taxon>Asterales</taxon>
        <taxon>Asteraceae</taxon>
        <taxon>Asteroideae</taxon>
        <taxon>Anthemideae</taxon>
        <taxon>Anthemidinae</taxon>
        <taxon>Tanacetum</taxon>
    </lineage>
</organism>
<evidence type="ECO:0000313" key="2">
    <source>
        <dbReference type="EMBL" id="GJT71773.1"/>
    </source>
</evidence>
<reference evidence="2" key="2">
    <citation type="submission" date="2022-01" db="EMBL/GenBank/DDBJ databases">
        <authorList>
            <person name="Yamashiro T."/>
            <person name="Shiraishi A."/>
            <person name="Satake H."/>
            <person name="Nakayama K."/>
        </authorList>
    </citation>
    <scope>NUCLEOTIDE SEQUENCE</scope>
</reference>
<comment type="caution">
    <text evidence="2">The sequence shown here is derived from an EMBL/GenBank/DDBJ whole genome shotgun (WGS) entry which is preliminary data.</text>
</comment>
<feature type="compositionally biased region" description="Polar residues" evidence="1">
    <location>
        <begin position="56"/>
        <end position="69"/>
    </location>
</feature>
<evidence type="ECO:0000313" key="3">
    <source>
        <dbReference type="Proteomes" id="UP001151760"/>
    </source>
</evidence>
<feature type="compositionally biased region" description="Basic and acidic residues" evidence="1">
    <location>
        <begin position="45"/>
        <end position="55"/>
    </location>
</feature>
<dbReference type="Proteomes" id="UP001151760">
    <property type="component" value="Unassembled WGS sequence"/>
</dbReference>
<gene>
    <name evidence="2" type="ORF">Tco_1031059</name>
</gene>
<feature type="compositionally biased region" description="Polar residues" evidence="1">
    <location>
        <begin position="279"/>
        <end position="292"/>
    </location>
</feature>
<feature type="compositionally biased region" description="Polar residues" evidence="1">
    <location>
        <begin position="94"/>
        <end position="104"/>
    </location>
</feature>
<accession>A0ABQ5G7X8</accession>
<feature type="region of interest" description="Disordered" evidence="1">
    <location>
        <begin position="442"/>
        <end position="469"/>
    </location>
</feature>
<evidence type="ECO:0000256" key="1">
    <source>
        <dbReference type="SAM" id="MobiDB-lite"/>
    </source>
</evidence>
<dbReference type="EMBL" id="BQNB010018195">
    <property type="protein sequence ID" value="GJT71773.1"/>
    <property type="molecule type" value="Genomic_DNA"/>
</dbReference>
<feature type="compositionally biased region" description="Basic and acidic residues" evidence="1">
    <location>
        <begin position="454"/>
        <end position="463"/>
    </location>
</feature>
<reference evidence="2" key="1">
    <citation type="journal article" date="2022" name="Int. J. Mol. Sci.">
        <title>Draft Genome of Tanacetum Coccineum: Genomic Comparison of Closely Related Tanacetum-Family Plants.</title>
        <authorList>
            <person name="Yamashiro T."/>
            <person name="Shiraishi A."/>
            <person name="Nakayama K."/>
            <person name="Satake H."/>
        </authorList>
    </citation>
    <scope>NUCLEOTIDE SEQUENCE</scope>
</reference>
<proteinExistence type="predicted"/>
<feature type="region of interest" description="Disordered" evidence="1">
    <location>
        <begin position="279"/>
        <end position="306"/>
    </location>
</feature>
<name>A0ABQ5G7X8_9ASTR</name>
<feature type="region of interest" description="Disordered" evidence="1">
    <location>
        <begin position="1"/>
        <end position="166"/>
    </location>
</feature>